<keyword evidence="4" id="KW-1185">Reference proteome</keyword>
<name>A0ABU2P9Y5_9ACTN</name>
<accession>A0ABU2P9Y5</accession>
<protein>
    <submittedName>
        <fullName evidence="3">Uncharacterized protein</fullName>
    </submittedName>
</protein>
<feature type="transmembrane region" description="Helical" evidence="2">
    <location>
        <begin position="226"/>
        <end position="246"/>
    </location>
</feature>
<dbReference type="EMBL" id="JAVREU010000003">
    <property type="protein sequence ID" value="MDT0387839.1"/>
    <property type="molecule type" value="Genomic_DNA"/>
</dbReference>
<sequence>MGAQPSPGGDELRARAYLRRTGARPLGHAPDPQGTPMDPDDPFELPDWLIDRSPPPLPRVPREQPADGTSPTPVTPTRVIPAGVPLPARPPEPGEAPPWRTPPPPPPPPAAPAPMPAAPDPAPRIVEVRHVHEVLVVSPDADPEPGPRLWERLWEWLFTWRMVVAILAAVVPWVNGQSPVGLWSHTVHLARTESGILAAYTIAGVALVATWAIDHHSSPPGQPSRALPRFLLVTASLGAFGVLHWWDPFLLLTGVSR</sequence>
<feature type="transmembrane region" description="Helical" evidence="2">
    <location>
        <begin position="194"/>
        <end position="214"/>
    </location>
</feature>
<evidence type="ECO:0000256" key="1">
    <source>
        <dbReference type="SAM" id="MobiDB-lite"/>
    </source>
</evidence>
<keyword evidence="2" id="KW-0812">Transmembrane</keyword>
<dbReference type="RefSeq" id="WP_311680793.1">
    <property type="nucleotide sequence ID" value="NZ_JAVREU010000003.1"/>
</dbReference>
<dbReference type="Proteomes" id="UP001183586">
    <property type="component" value="Unassembled WGS sequence"/>
</dbReference>
<comment type="caution">
    <text evidence="3">The sequence shown here is derived from an EMBL/GenBank/DDBJ whole genome shotgun (WGS) entry which is preliminary data.</text>
</comment>
<organism evidence="3 4">
    <name type="scientific">Streptomyces dubilierae</name>
    <dbReference type="NCBI Taxonomy" id="3075533"/>
    <lineage>
        <taxon>Bacteria</taxon>
        <taxon>Bacillati</taxon>
        <taxon>Actinomycetota</taxon>
        <taxon>Actinomycetes</taxon>
        <taxon>Kitasatosporales</taxon>
        <taxon>Streptomycetaceae</taxon>
        <taxon>Streptomyces</taxon>
    </lineage>
</organism>
<gene>
    <name evidence="3" type="ORF">RM641_10415</name>
</gene>
<evidence type="ECO:0000313" key="4">
    <source>
        <dbReference type="Proteomes" id="UP001183586"/>
    </source>
</evidence>
<keyword evidence="2" id="KW-1133">Transmembrane helix</keyword>
<feature type="compositionally biased region" description="Pro residues" evidence="1">
    <location>
        <begin position="87"/>
        <end position="118"/>
    </location>
</feature>
<feature type="transmembrane region" description="Helical" evidence="2">
    <location>
        <begin position="153"/>
        <end position="174"/>
    </location>
</feature>
<dbReference type="PRINTS" id="PR01217">
    <property type="entry name" value="PRICHEXTENSN"/>
</dbReference>
<feature type="region of interest" description="Disordered" evidence="1">
    <location>
        <begin position="1"/>
        <end position="118"/>
    </location>
</feature>
<proteinExistence type="predicted"/>
<evidence type="ECO:0000313" key="3">
    <source>
        <dbReference type="EMBL" id="MDT0387839.1"/>
    </source>
</evidence>
<keyword evidence="2" id="KW-0472">Membrane</keyword>
<evidence type="ECO:0000256" key="2">
    <source>
        <dbReference type="SAM" id="Phobius"/>
    </source>
</evidence>
<reference evidence="4" key="1">
    <citation type="submission" date="2023-07" db="EMBL/GenBank/DDBJ databases">
        <title>30 novel species of actinomycetes from the DSMZ collection.</title>
        <authorList>
            <person name="Nouioui I."/>
        </authorList>
    </citation>
    <scope>NUCLEOTIDE SEQUENCE [LARGE SCALE GENOMIC DNA]</scope>
    <source>
        <strain evidence="4">DSM 41921</strain>
    </source>
</reference>